<dbReference type="GO" id="GO:0019843">
    <property type="term" value="F:rRNA binding"/>
    <property type="evidence" value="ECO:0007669"/>
    <property type="project" value="UniProtKB-KW"/>
</dbReference>
<dbReference type="InterPro" id="IPR005825">
    <property type="entry name" value="Ribosomal_uL24_CS"/>
</dbReference>
<feature type="domain" description="KOW" evidence="6">
    <location>
        <begin position="4"/>
        <end position="31"/>
    </location>
</feature>
<dbReference type="GO" id="GO:0006412">
    <property type="term" value="P:translation"/>
    <property type="evidence" value="ECO:0007669"/>
    <property type="project" value="InterPro"/>
</dbReference>
<evidence type="ECO:0000259" key="6">
    <source>
        <dbReference type="SMART" id="SM00739"/>
    </source>
</evidence>
<dbReference type="InterPro" id="IPR005824">
    <property type="entry name" value="KOW"/>
</dbReference>
<evidence type="ECO:0000256" key="1">
    <source>
        <dbReference type="ARBA" id="ARBA00010618"/>
    </source>
</evidence>
<proteinExistence type="inferred from homology"/>
<evidence type="ECO:0000256" key="4">
    <source>
        <dbReference type="ARBA" id="ARBA00022980"/>
    </source>
</evidence>
<accession>A0A644ZVE3</accession>
<protein>
    <submittedName>
        <fullName evidence="7">50S ribosomal protein L24</fullName>
    </submittedName>
</protein>
<dbReference type="InterPro" id="IPR057264">
    <property type="entry name" value="Ribosomal_uL24_C"/>
</dbReference>
<comment type="similarity">
    <text evidence="1">Belongs to the universal ribosomal protein uL24 family.</text>
</comment>
<dbReference type="AlphaFoldDB" id="A0A644ZVE3"/>
<evidence type="ECO:0000256" key="3">
    <source>
        <dbReference type="ARBA" id="ARBA00022884"/>
    </source>
</evidence>
<dbReference type="GO" id="GO:0005840">
    <property type="term" value="C:ribosome"/>
    <property type="evidence" value="ECO:0007669"/>
    <property type="project" value="UniProtKB-KW"/>
</dbReference>
<dbReference type="Pfam" id="PF00467">
    <property type="entry name" value="KOW"/>
    <property type="match status" value="1"/>
</dbReference>
<dbReference type="Pfam" id="PF17136">
    <property type="entry name" value="ribosomal_L24"/>
    <property type="match status" value="1"/>
</dbReference>
<dbReference type="InterPro" id="IPR041988">
    <property type="entry name" value="Ribosomal_uL24_KOW"/>
</dbReference>
<comment type="caution">
    <text evidence="7">The sequence shown here is derived from an EMBL/GenBank/DDBJ whole genome shotgun (WGS) entry which is preliminary data.</text>
</comment>
<dbReference type="Gene3D" id="2.30.30.30">
    <property type="match status" value="1"/>
</dbReference>
<dbReference type="InterPro" id="IPR008991">
    <property type="entry name" value="Translation_prot_SH3-like_sf"/>
</dbReference>
<keyword evidence="5" id="KW-0687">Ribonucleoprotein</keyword>
<reference evidence="7" key="1">
    <citation type="submission" date="2019-08" db="EMBL/GenBank/DDBJ databases">
        <authorList>
            <person name="Kucharzyk K."/>
            <person name="Murdoch R.W."/>
            <person name="Higgins S."/>
            <person name="Loffler F."/>
        </authorList>
    </citation>
    <scope>NUCLEOTIDE SEQUENCE</scope>
</reference>
<dbReference type="FunFam" id="2.30.30.30:FF:000004">
    <property type="entry name" value="50S ribosomal protein L24"/>
    <property type="match status" value="1"/>
</dbReference>
<dbReference type="CDD" id="cd06089">
    <property type="entry name" value="KOW_RPL26"/>
    <property type="match status" value="1"/>
</dbReference>
<dbReference type="HAMAP" id="MF_01326_B">
    <property type="entry name" value="Ribosomal_uL24_B"/>
    <property type="match status" value="1"/>
</dbReference>
<dbReference type="EMBL" id="VSSQ01010686">
    <property type="protein sequence ID" value="MPM44959.1"/>
    <property type="molecule type" value="Genomic_DNA"/>
</dbReference>
<dbReference type="PANTHER" id="PTHR12903">
    <property type="entry name" value="MITOCHONDRIAL RIBOSOMAL PROTEIN L24"/>
    <property type="match status" value="1"/>
</dbReference>
<evidence type="ECO:0000313" key="7">
    <source>
        <dbReference type="EMBL" id="MPM44959.1"/>
    </source>
</evidence>
<keyword evidence="2" id="KW-0699">rRNA-binding</keyword>
<name>A0A644ZVE3_9ZZZZ</name>
<dbReference type="GO" id="GO:0003735">
    <property type="term" value="F:structural constituent of ribosome"/>
    <property type="evidence" value="ECO:0007669"/>
    <property type="project" value="InterPro"/>
</dbReference>
<gene>
    <name evidence="7" type="primary">rplX_30</name>
    <name evidence="7" type="ORF">SDC9_91644</name>
</gene>
<dbReference type="PROSITE" id="PS01108">
    <property type="entry name" value="RIBOSOMAL_L24"/>
    <property type="match status" value="1"/>
</dbReference>
<dbReference type="SMART" id="SM00739">
    <property type="entry name" value="KOW"/>
    <property type="match status" value="1"/>
</dbReference>
<evidence type="ECO:0000256" key="5">
    <source>
        <dbReference type="ARBA" id="ARBA00023274"/>
    </source>
</evidence>
<dbReference type="InterPro" id="IPR003256">
    <property type="entry name" value="Ribosomal_uL24"/>
</dbReference>
<dbReference type="InterPro" id="IPR014722">
    <property type="entry name" value="Rib_uL2_dom2"/>
</dbReference>
<dbReference type="GO" id="GO:1990904">
    <property type="term" value="C:ribonucleoprotein complex"/>
    <property type="evidence" value="ECO:0007669"/>
    <property type="project" value="UniProtKB-KW"/>
</dbReference>
<dbReference type="NCBIfam" id="TIGR01079">
    <property type="entry name" value="rplX_bact"/>
    <property type="match status" value="1"/>
</dbReference>
<evidence type="ECO:0000256" key="2">
    <source>
        <dbReference type="ARBA" id="ARBA00022730"/>
    </source>
</evidence>
<dbReference type="SUPFAM" id="SSF50104">
    <property type="entry name" value="Translation proteins SH3-like domain"/>
    <property type="match status" value="1"/>
</dbReference>
<keyword evidence="4 7" id="KW-0689">Ribosomal protein</keyword>
<sequence length="103" mass="10840">MSMNVKKGDTVVVLSGKDRGKQGKVMGSVPKTGKVVVEGINMVTCHVKPRKQGETGGIVKREAAIASSKVQVVCPKCNKGTRVAHKIENGKSVRVCKHCGAAL</sequence>
<keyword evidence="3" id="KW-0694">RNA-binding</keyword>
<organism evidence="7">
    <name type="scientific">bioreactor metagenome</name>
    <dbReference type="NCBI Taxonomy" id="1076179"/>
    <lineage>
        <taxon>unclassified sequences</taxon>
        <taxon>metagenomes</taxon>
        <taxon>ecological metagenomes</taxon>
    </lineage>
</organism>